<evidence type="ECO:0000313" key="1">
    <source>
        <dbReference type="EMBL" id="KAH7929520.1"/>
    </source>
</evidence>
<gene>
    <name evidence="1" type="ORF">BV22DRAFT_1142821</name>
</gene>
<comment type="caution">
    <text evidence="1">The sequence shown here is derived from an EMBL/GenBank/DDBJ whole genome shotgun (WGS) entry which is preliminary data.</text>
</comment>
<organism evidence="1 2">
    <name type="scientific">Leucogyrophana mollusca</name>
    <dbReference type="NCBI Taxonomy" id="85980"/>
    <lineage>
        <taxon>Eukaryota</taxon>
        <taxon>Fungi</taxon>
        <taxon>Dikarya</taxon>
        <taxon>Basidiomycota</taxon>
        <taxon>Agaricomycotina</taxon>
        <taxon>Agaricomycetes</taxon>
        <taxon>Agaricomycetidae</taxon>
        <taxon>Boletales</taxon>
        <taxon>Boletales incertae sedis</taxon>
        <taxon>Leucogyrophana</taxon>
    </lineage>
</organism>
<dbReference type="Proteomes" id="UP000790709">
    <property type="component" value="Unassembled WGS sequence"/>
</dbReference>
<accession>A0ACB8BUC7</accession>
<protein>
    <submittedName>
        <fullName evidence="1">DDE-domain-containing protein</fullName>
    </submittedName>
</protein>
<reference evidence="1" key="1">
    <citation type="journal article" date="2021" name="New Phytol.">
        <title>Evolutionary innovations through gain and loss of genes in the ectomycorrhizal Boletales.</title>
        <authorList>
            <person name="Wu G."/>
            <person name="Miyauchi S."/>
            <person name="Morin E."/>
            <person name="Kuo A."/>
            <person name="Drula E."/>
            <person name="Varga T."/>
            <person name="Kohler A."/>
            <person name="Feng B."/>
            <person name="Cao Y."/>
            <person name="Lipzen A."/>
            <person name="Daum C."/>
            <person name="Hundley H."/>
            <person name="Pangilinan J."/>
            <person name="Johnson J."/>
            <person name="Barry K."/>
            <person name="LaButti K."/>
            <person name="Ng V."/>
            <person name="Ahrendt S."/>
            <person name="Min B."/>
            <person name="Choi I.G."/>
            <person name="Park H."/>
            <person name="Plett J.M."/>
            <person name="Magnuson J."/>
            <person name="Spatafora J.W."/>
            <person name="Nagy L.G."/>
            <person name="Henrissat B."/>
            <person name="Grigoriev I.V."/>
            <person name="Yang Z.L."/>
            <person name="Xu J."/>
            <person name="Martin F.M."/>
        </authorList>
    </citation>
    <scope>NUCLEOTIDE SEQUENCE</scope>
    <source>
        <strain evidence="1">KUC20120723A-06</strain>
    </source>
</reference>
<sequence>MSNFSMDSVISWHRPPAHYITPREAEAARLANKAKEDTEKWVLENLSDDEGMPPLESPFSTPPTSPKSTTSGLPYAALQENVCCDTQPSVSNIFNMDEAGAVLKRRDRQTNIVKGALSVTGDTKEQQLQLALQAVVASGLDPKGQPKLTLRRAATQYGVSRTTLTARYNGRKTRVDSHAHQQRLTPAQEAVLKEWIKALGYRGVPLSHLTVAQHASVIIDEPVSENWARHFRTRHPDLKARWSTGLECCRARALNRSQVSEYFTILGDLISRYNVLPSNIYNMDEKGIQLGIGKRTLVFVDRDQKTVQHLVNGDRELVTVIETVSADGIVLPPSVIFKAKRRNLAWGRNNPCRASISISQNGWTDMDLGLQWLINDFEPTTSARNASGGWRLLILDGHNSHCTYPFVDFCDKHKIILLCLPSHTTHRLQPCDVGIFGPLASSWKSEVNRASAANVAITKYNLLEYYHAARGRAFTPATIQTAFRKTGIWPFDPNVIEESAYAPALNTTTKASQPVPTVLPPLLEVVEGSAGADSAPDDSRGPATEATIILVDFPPPLRANTSRKHYLDHYEALRQFALKAKAQMEGDFASKKLMEAENERLREQLFAKKKQTGYRREGGSGARHMTSTEMMDALAKADWEVKMKDVHEEAAKHFKQLRLTIRQYEKASADAQKRSEREKQAAVREAVREAQKALKVTFSFVTKRIAQAQKTAHRELLNTRKAGEMAAKKAAAQAKRAAAAAKREALEEKRQAAKEQKELKQTEKARRRLELAKAKKDSNHKVVQQKAKRTISSNEEPADETAPMAEELQSHPRPRPRPRPRRIDHLRSDGSDVPRSESPLKAQVSVVRHFGEDVTNTPKRRLLVAPKVAVDAEPSGIQKDVGVRRSTRRK</sequence>
<proteinExistence type="predicted"/>
<keyword evidence="2" id="KW-1185">Reference proteome</keyword>
<evidence type="ECO:0000313" key="2">
    <source>
        <dbReference type="Proteomes" id="UP000790709"/>
    </source>
</evidence>
<dbReference type="EMBL" id="MU266340">
    <property type="protein sequence ID" value="KAH7929520.1"/>
    <property type="molecule type" value="Genomic_DNA"/>
</dbReference>
<name>A0ACB8BUC7_9AGAM</name>